<reference evidence="1" key="1">
    <citation type="submission" date="2022-07" db="EMBL/GenBank/DDBJ databases">
        <title>Phylogenomic reconstructions and comparative analyses of Kickxellomycotina fungi.</title>
        <authorList>
            <person name="Reynolds N.K."/>
            <person name="Stajich J.E."/>
            <person name="Barry K."/>
            <person name="Grigoriev I.V."/>
            <person name="Crous P."/>
            <person name="Smith M.E."/>
        </authorList>
    </citation>
    <scope>NUCLEOTIDE SEQUENCE</scope>
    <source>
        <strain evidence="1">CBS 102833</strain>
    </source>
</reference>
<keyword evidence="2" id="KW-1185">Reference proteome</keyword>
<organism evidence="1 2">
    <name type="scientific">Coemansia furcata</name>
    <dbReference type="NCBI Taxonomy" id="417177"/>
    <lineage>
        <taxon>Eukaryota</taxon>
        <taxon>Fungi</taxon>
        <taxon>Fungi incertae sedis</taxon>
        <taxon>Zoopagomycota</taxon>
        <taxon>Kickxellomycotina</taxon>
        <taxon>Kickxellomycetes</taxon>
        <taxon>Kickxellales</taxon>
        <taxon>Kickxellaceae</taxon>
        <taxon>Coemansia</taxon>
    </lineage>
</organism>
<accession>A0ACC1KRG9</accession>
<evidence type="ECO:0000313" key="2">
    <source>
        <dbReference type="Proteomes" id="UP001140096"/>
    </source>
</evidence>
<proteinExistence type="predicted"/>
<dbReference type="EMBL" id="JANBUP010004724">
    <property type="protein sequence ID" value="KAJ2793381.1"/>
    <property type="molecule type" value="Genomic_DNA"/>
</dbReference>
<name>A0ACC1KRG9_9FUNG</name>
<protein>
    <submittedName>
        <fullName evidence="1">Uncharacterized protein</fullName>
    </submittedName>
</protein>
<feature type="non-terminal residue" evidence="1">
    <location>
        <position position="1"/>
    </location>
</feature>
<sequence>GAPPPPPSDKLADDADTSATETSADENNEDSVTSNGGTISVLTRDVAIVTGIFFRFEMFYSLPISFGIALSYLYSLVGVSAFIGLALSIAYYPLSRFIYNITEKYWTAYYNTESERITLITELFQGIRAVKLFGWQSRFVEKVRTKRQEQLDMTWKLTILELPVGIAQSLINSLLLISVLASYSLFFGHALTADILYPAISLQSPSVASKPL</sequence>
<comment type="caution">
    <text evidence="1">The sequence shown here is derived from an EMBL/GenBank/DDBJ whole genome shotgun (WGS) entry which is preliminary data.</text>
</comment>
<dbReference type="Proteomes" id="UP001140096">
    <property type="component" value="Unassembled WGS sequence"/>
</dbReference>
<evidence type="ECO:0000313" key="1">
    <source>
        <dbReference type="EMBL" id="KAJ2793381.1"/>
    </source>
</evidence>
<gene>
    <name evidence="1" type="ORF">H4S07_007071</name>
</gene>